<evidence type="ECO:0000256" key="13">
    <source>
        <dbReference type="NCBIfam" id="TIGR00928"/>
    </source>
</evidence>
<proteinExistence type="inferred from homology"/>
<dbReference type="InterPro" id="IPR004769">
    <property type="entry name" value="Pur_lyase"/>
</dbReference>
<evidence type="ECO:0000256" key="11">
    <source>
        <dbReference type="ARBA" id="ARBA00030717"/>
    </source>
</evidence>
<comment type="catalytic activity">
    <reaction evidence="9">
        <text>(2S)-2-[5-amino-1-(5-phospho-beta-D-ribosyl)imidazole-4-carboxamido]succinate = 5-amino-1-(5-phospho-beta-D-ribosyl)imidazole-4-carboxamide + fumarate</text>
        <dbReference type="Rhea" id="RHEA:23920"/>
        <dbReference type="ChEBI" id="CHEBI:29806"/>
        <dbReference type="ChEBI" id="CHEBI:58443"/>
        <dbReference type="ChEBI" id="CHEBI:58475"/>
        <dbReference type="EC" id="4.3.2.2"/>
    </reaction>
    <physiologicalReaction direction="left-to-right" evidence="9">
        <dbReference type="Rhea" id="RHEA:23921"/>
    </physiologicalReaction>
</comment>
<dbReference type="FunFam" id="1.20.200.10:FF:000004">
    <property type="entry name" value="Adenylosuccinate lyase"/>
    <property type="match status" value="1"/>
</dbReference>
<evidence type="ECO:0000256" key="5">
    <source>
        <dbReference type="ARBA" id="ARBA00012339"/>
    </source>
</evidence>
<evidence type="ECO:0000256" key="3">
    <source>
        <dbReference type="ARBA" id="ARBA00008273"/>
    </source>
</evidence>
<dbReference type="UniPathway" id="UPA00074">
    <property type="reaction ID" value="UER00132"/>
</dbReference>
<comment type="subunit">
    <text evidence="4">Homotetramer. Residues from neighboring subunits contribute catalytic and substrate-binding residues to each active site.</text>
</comment>
<dbReference type="UniPathway" id="UPA00075">
    <property type="reaction ID" value="UER00336"/>
</dbReference>
<evidence type="ECO:0000256" key="7">
    <source>
        <dbReference type="ARBA" id="ARBA00022755"/>
    </source>
</evidence>
<evidence type="ECO:0000259" key="15">
    <source>
        <dbReference type="Pfam" id="PF00206"/>
    </source>
</evidence>
<dbReference type="InterPro" id="IPR008948">
    <property type="entry name" value="L-Aspartase-like"/>
</dbReference>
<evidence type="ECO:0000256" key="2">
    <source>
        <dbReference type="ARBA" id="ARBA00004734"/>
    </source>
</evidence>
<comment type="pathway">
    <text evidence="2 14">Purine metabolism; AMP biosynthesis via de novo pathway; AMP from IMP: step 2/2.</text>
</comment>
<dbReference type="RefSeq" id="WP_158356537.1">
    <property type="nucleotide sequence ID" value="NZ_CP034873.1"/>
</dbReference>
<evidence type="ECO:0000313" key="18">
    <source>
        <dbReference type="Proteomes" id="UP000298773"/>
    </source>
</evidence>
<dbReference type="CDD" id="cd01598">
    <property type="entry name" value="PurB"/>
    <property type="match status" value="1"/>
</dbReference>
<dbReference type="InterPro" id="IPR000362">
    <property type="entry name" value="Fumarate_lyase_fam"/>
</dbReference>
<dbReference type="Pfam" id="PF00206">
    <property type="entry name" value="Lyase_1"/>
    <property type="match status" value="1"/>
</dbReference>
<dbReference type="NCBIfam" id="TIGR00928">
    <property type="entry name" value="purB"/>
    <property type="match status" value="1"/>
</dbReference>
<dbReference type="GO" id="GO:0070626">
    <property type="term" value="F:(S)-2-(5-amino-1-(5-phospho-D-ribosyl)imidazole-4-carboxamido) succinate lyase (fumarate-forming) activity"/>
    <property type="evidence" value="ECO:0007669"/>
    <property type="project" value="RHEA"/>
</dbReference>
<evidence type="ECO:0000256" key="6">
    <source>
        <dbReference type="ARBA" id="ARBA00017058"/>
    </source>
</evidence>
<dbReference type="Gene3D" id="1.10.275.10">
    <property type="entry name" value="Fumarase/aspartase (N-terminal domain)"/>
    <property type="match status" value="1"/>
</dbReference>
<dbReference type="SUPFAM" id="SSF48557">
    <property type="entry name" value="L-aspartase-like"/>
    <property type="match status" value="1"/>
</dbReference>
<evidence type="ECO:0000256" key="14">
    <source>
        <dbReference type="RuleBase" id="RU361172"/>
    </source>
</evidence>
<reference evidence="17 18" key="1">
    <citation type="submission" date="2018-12" db="EMBL/GenBank/DDBJ databases">
        <authorList>
            <person name="Chong R.A."/>
        </authorList>
    </citation>
    <scope>NUCLEOTIDE SEQUENCE [LARGE SCALE GENOMIC DNA]</scope>
    <source>
        <strain evidence="17 18">Hta</strain>
    </source>
</reference>
<feature type="domain" description="Adenylosuccinate lyase PurB C-terminal" evidence="16">
    <location>
        <begin position="331"/>
        <end position="445"/>
    </location>
</feature>
<protein>
    <recommendedName>
        <fullName evidence="6 13">Adenylosuccinate lyase</fullName>
        <shortName evidence="14">ASL</shortName>
        <ecNumber evidence="5 13">4.3.2.2</ecNumber>
    </recommendedName>
    <alternativeName>
        <fullName evidence="11 14">Adenylosuccinase</fullName>
    </alternativeName>
</protein>
<dbReference type="Proteomes" id="UP000298773">
    <property type="component" value="Chromosome"/>
</dbReference>
<comment type="similarity">
    <text evidence="3 14">Belongs to the lyase 1 family. Adenylosuccinate lyase subfamily.</text>
</comment>
<dbReference type="InterPro" id="IPR022761">
    <property type="entry name" value="Fumarate_lyase_N"/>
</dbReference>
<dbReference type="GO" id="GO:0006189">
    <property type="term" value="P:'de novo' IMP biosynthetic process"/>
    <property type="evidence" value="ECO:0007669"/>
    <property type="project" value="UniProtKB-UniPathway"/>
</dbReference>
<keyword evidence="8 14" id="KW-0456">Lyase</keyword>
<dbReference type="PROSITE" id="PS00163">
    <property type="entry name" value="FUMARATE_LYASES"/>
    <property type="match status" value="1"/>
</dbReference>
<sequence>MKLTSLTAISPIDGRYSDVTVLLRNIFSEFSFFKYRLYVEIQWFKKIMSMSQTLKINFFEHKKLFLLDEIINNFNENDAICIKKIEKKTNHDIKALEYFLKKQVLKLDFFESVSEFIHFGCTSEDINNIAYALMLKDARDQIILPLWYDIIHALKKMMIQHQYVSLLSLTHGQPATPSTMGKEIANFYYRMKRQYKKLKKIEILAKMNGTTGNYNAHLAAYPNINWHTISKEFVTSLGINWNPYTTQIEPHDYIAELFSCVCLFNTILINFNRDIWGYISLDYFHQKLKDCEIGSSIMPHKVNPIDFENSEGNLGLSNALMNHMIMKLPISRWQRDLSDSTVLRNLGVAISYSIISYHSVLLGVNKLRINKDRILEMLNQHWSILSEPIQTVMRRYGIKNGYEKLKEITRGKKIDKSIIHDFISQLNIPENEKIRLQNINPENYIGNASQTINEMINDIN</sequence>
<keyword evidence="7 14" id="KW-0658">Purine biosynthesis</keyword>
<name>A0A4D6XZ78_9GAMM</name>
<evidence type="ECO:0000256" key="12">
    <source>
        <dbReference type="ARBA" id="ARBA00049115"/>
    </source>
</evidence>
<evidence type="ECO:0000256" key="9">
    <source>
        <dbReference type="ARBA" id="ARBA00024477"/>
    </source>
</evidence>
<comment type="catalytic activity">
    <reaction evidence="12">
        <text>N(6)-(1,2-dicarboxyethyl)-AMP = fumarate + AMP</text>
        <dbReference type="Rhea" id="RHEA:16853"/>
        <dbReference type="ChEBI" id="CHEBI:29806"/>
        <dbReference type="ChEBI" id="CHEBI:57567"/>
        <dbReference type="ChEBI" id="CHEBI:456215"/>
        <dbReference type="EC" id="4.3.2.2"/>
    </reaction>
    <physiologicalReaction direction="left-to-right" evidence="12">
        <dbReference type="Rhea" id="RHEA:16854"/>
    </physiologicalReaction>
</comment>
<gene>
    <name evidence="17" type="ORF">D9V69_01305</name>
</gene>
<accession>A0A4D6XZ78</accession>
<evidence type="ECO:0000256" key="10">
    <source>
        <dbReference type="ARBA" id="ARBA00025012"/>
    </source>
</evidence>
<dbReference type="Gene3D" id="1.10.40.30">
    <property type="entry name" value="Fumarase/aspartase (C-terminal domain)"/>
    <property type="match status" value="1"/>
</dbReference>
<dbReference type="EMBL" id="CP034873">
    <property type="protein sequence ID" value="QCI21567.1"/>
    <property type="molecule type" value="Genomic_DNA"/>
</dbReference>
<organism evidence="17 18">
    <name type="scientific">Buchnera aphidicola</name>
    <name type="common">Hyadaphis tataricae</name>
    <dbReference type="NCBI Taxonomy" id="1241859"/>
    <lineage>
        <taxon>Bacteria</taxon>
        <taxon>Pseudomonadati</taxon>
        <taxon>Pseudomonadota</taxon>
        <taxon>Gammaproteobacteria</taxon>
        <taxon>Enterobacterales</taxon>
        <taxon>Erwiniaceae</taxon>
        <taxon>Buchnera</taxon>
    </lineage>
</organism>
<reference evidence="17 18" key="2">
    <citation type="submission" date="2019-05" db="EMBL/GenBank/DDBJ databases">
        <title>Genome evolution of the obligate endosymbiont Buchnera aphidicola.</title>
        <authorList>
            <person name="Moran N.A."/>
        </authorList>
    </citation>
    <scope>NUCLEOTIDE SEQUENCE [LARGE SCALE GENOMIC DNA]</scope>
    <source>
        <strain evidence="17 18">Hta</strain>
    </source>
</reference>
<dbReference type="PANTHER" id="PTHR43411">
    <property type="entry name" value="ADENYLOSUCCINATE LYASE"/>
    <property type="match status" value="1"/>
</dbReference>
<dbReference type="NCBIfam" id="NF006764">
    <property type="entry name" value="PRK09285.1"/>
    <property type="match status" value="1"/>
</dbReference>
<comment type="pathway">
    <text evidence="1 14">Purine metabolism; IMP biosynthesis via de novo pathway; 5-amino-1-(5-phospho-D-ribosyl)imidazole-4-carboxamide from 5-amino-1-(5-phospho-D-ribosyl)imidazole-4-carboxylate: step 2/2.</text>
</comment>
<evidence type="ECO:0000256" key="1">
    <source>
        <dbReference type="ARBA" id="ARBA00004706"/>
    </source>
</evidence>
<dbReference type="GO" id="GO:0005829">
    <property type="term" value="C:cytosol"/>
    <property type="evidence" value="ECO:0007669"/>
    <property type="project" value="TreeGrafter"/>
</dbReference>
<dbReference type="Pfam" id="PF08328">
    <property type="entry name" value="ASL_C"/>
    <property type="match status" value="1"/>
</dbReference>
<dbReference type="InterPro" id="IPR024083">
    <property type="entry name" value="Fumarase/histidase_N"/>
</dbReference>
<dbReference type="GO" id="GO:0044208">
    <property type="term" value="P:'de novo' AMP biosynthetic process"/>
    <property type="evidence" value="ECO:0007669"/>
    <property type="project" value="UniProtKB-UniPathway"/>
</dbReference>
<evidence type="ECO:0000256" key="8">
    <source>
        <dbReference type="ARBA" id="ARBA00023239"/>
    </source>
</evidence>
<dbReference type="PANTHER" id="PTHR43411:SF1">
    <property type="entry name" value="ADENYLOSUCCINATE LYASE"/>
    <property type="match status" value="1"/>
</dbReference>
<evidence type="ECO:0000256" key="4">
    <source>
        <dbReference type="ARBA" id="ARBA00011668"/>
    </source>
</evidence>
<dbReference type="OrthoDB" id="9768878at2"/>
<comment type="function">
    <text evidence="10">Catalyzes two reactions in de novo purine nucleotide biosynthesis. Catalyzes the breakdown of 5-aminoimidazole- (N-succinylocarboxamide) ribotide (SAICAR or 2-[5-amino-1-(5-phospho-beta-D-ribosyl)imidazole-4-carboxamido]succinate) to 5-aminoimidazole-4-carboxamide ribotide (AICAR or 5-amino-1-(5-phospho-beta-D-ribosyl)imidazole-4-carboxamide) and fumarate, and of adenylosuccinate (ADS or N(6)-(1,2-dicarboxyethyl)-AMP) to adenosine monophosphate (AMP) and fumarate.</text>
</comment>
<feature type="domain" description="Fumarate lyase N-terminal" evidence="15">
    <location>
        <begin position="14"/>
        <end position="312"/>
    </location>
</feature>
<evidence type="ECO:0000259" key="16">
    <source>
        <dbReference type="Pfam" id="PF08328"/>
    </source>
</evidence>
<dbReference type="InterPro" id="IPR020557">
    <property type="entry name" value="Fumarate_lyase_CS"/>
</dbReference>
<dbReference type="InterPro" id="IPR047136">
    <property type="entry name" value="PurB_bact"/>
</dbReference>
<dbReference type="InterPro" id="IPR013539">
    <property type="entry name" value="PurB_C"/>
</dbReference>
<dbReference type="GO" id="GO:0004018">
    <property type="term" value="F:N6-(1,2-dicarboxyethyl)AMP AMP-lyase (fumarate-forming) activity"/>
    <property type="evidence" value="ECO:0007669"/>
    <property type="project" value="UniProtKB-UniRule"/>
</dbReference>
<dbReference type="EC" id="4.3.2.2" evidence="5 13"/>
<dbReference type="PRINTS" id="PR00149">
    <property type="entry name" value="FUMRATELYASE"/>
</dbReference>
<dbReference type="AlphaFoldDB" id="A0A4D6XZ78"/>
<evidence type="ECO:0000313" key="17">
    <source>
        <dbReference type="EMBL" id="QCI21567.1"/>
    </source>
</evidence>
<dbReference type="Gene3D" id="1.20.200.10">
    <property type="entry name" value="Fumarase/aspartase (Central domain)"/>
    <property type="match status" value="1"/>
</dbReference>